<organism evidence="1 2">
    <name type="scientific">Trichostrongylus colubriformis</name>
    <name type="common">Black scour worm</name>
    <dbReference type="NCBI Taxonomy" id="6319"/>
    <lineage>
        <taxon>Eukaryota</taxon>
        <taxon>Metazoa</taxon>
        <taxon>Ecdysozoa</taxon>
        <taxon>Nematoda</taxon>
        <taxon>Chromadorea</taxon>
        <taxon>Rhabditida</taxon>
        <taxon>Rhabditina</taxon>
        <taxon>Rhabditomorpha</taxon>
        <taxon>Strongyloidea</taxon>
        <taxon>Trichostrongylidae</taxon>
        <taxon>Trichostrongylus</taxon>
    </lineage>
</organism>
<gene>
    <name evidence="1" type="ORF">GCK32_008367</name>
</gene>
<reference evidence="1 2" key="1">
    <citation type="submission" date="2019-10" db="EMBL/GenBank/DDBJ databases">
        <title>Assembly and Annotation for the nematode Trichostrongylus colubriformis.</title>
        <authorList>
            <person name="Martin J."/>
        </authorList>
    </citation>
    <scope>NUCLEOTIDE SEQUENCE [LARGE SCALE GENOMIC DNA]</scope>
    <source>
        <strain evidence="1">G859</strain>
        <tissue evidence="1">Whole worm</tissue>
    </source>
</reference>
<dbReference type="AlphaFoldDB" id="A0AAN8IGA0"/>
<evidence type="ECO:0000313" key="2">
    <source>
        <dbReference type="Proteomes" id="UP001331761"/>
    </source>
</evidence>
<dbReference type="Proteomes" id="UP001331761">
    <property type="component" value="Unassembled WGS sequence"/>
</dbReference>
<dbReference type="EMBL" id="WIXE01016707">
    <property type="protein sequence ID" value="KAK5972406.1"/>
    <property type="molecule type" value="Genomic_DNA"/>
</dbReference>
<keyword evidence="2" id="KW-1185">Reference proteome</keyword>
<proteinExistence type="predicted"/>
<evidence type="ECO:0000313" key="1">
    <source>
        <dbReference type="EMBL" id="KAK5972406.1"/>
    </source>
</evidence>
<accession>A0AAN8IGA0</accession>
<comment type="caution">
    <text evidence="1">The sequence shown here is derived from an EMBL/GenBank/DDBJ whole genome shotgun (WGS) entry which is preliminary data.</text>
</comment>
<protein>
    <submittedName>
        <fullName evidence="1">Uncharacterized protein</fullName>
    </submittedName>
</protein>
<name>A0AAN8IGA0_TRICO</name>
<sequence length="63" mass="7300">MKSSYRLYSVLALLSNTHCSIWRIEGEKVVSIHSAHSNYYPKINQITLKIAELIQTSESFRML</sequence>
<feature type="non-terminal residue" evidence="1">
    <location>
        <position position="63"/>
    </location>
</feature>